<dbReference type="EMBL" id="JABRWJ010000003">
    <property type="protein sequence ID" value="NRF67351.1"/>
    <property type="molecule type" value="Genomic_DNA"/>
</dbReference>
<feature type="transmembrane region" description="Helical" evidence="1">
    <location>
        <begin position="103"/>
        <end position="120"/>
    </location>
</feature>
<name>A0ABX2EFI2_9BURK</name>
<protein>
    <recommendedName>
        <fullName evidence="4">DoxX family protein</fullName>
    </recommendedName>
</protein>
<evidence type="ECO:0008006" key="4">
    <source>
        <dbReference type="Google" id="ProtNLM"/>
    </source>
</evidence>
<reference evidence="2 3" key="1">
    <citation type="submission" date="2020-05" db="EMBL/GenBank/DDBJ databases">
        <title>Aquincola sp. isolate from soil.</title>
        <authorList>
            <person name="Han J."/>
            <person name="Kim D.-U."/>
        </authorList>
    </citation>
    <scope>NUCLEOTIDE SEQUENCE [LARGE SCALE GENOMIC DNA]</scope>
    <source>
        <strain evidence="2 3">S2</strain>
    </source>
</reference>
<keyword evidence="1" id="KW-1133">Transmembrane helix</keyword>
<keyword evidence="1" id="KW-0812">Transmembrane</keyword>
<evidence type="ECO:0000313" key="3">
    <source>
        <dbReference type="Proteomes" id="UP000737171"/>
    </source>
</evidence>
<organism evidence="2 3">
    <name type="scientific">Pseudaquabacterium terrae</name>
    <dbReference type="NCBI Taxonomy" id="2732868"/>
    <lineage>
        <taxon>Bacteria</taxon>
        <taxon>Pseudomonadati</taxon>
        <taxon>Pseudomonadota</taxon>
        <taxon>Betaproteobacteria</taxon>
        <taxon>Burkholderiales</taxon>
        <taxon>Sphaerotilaceae</taxon>
        <taxon>Pseudaquabacterium</taxon>
    </lineage>
</organism>
<evidence type="ECO:0000313" key="2">
    <source>
        <dbReference type="EMBL" id="NRF67351.1"/>
    </source>
</evidence>
<feature type="transmembrane region" description="Helical" evidence="1">
    <location>
        <begin position="45"/>
        <end position="67"/>
    </location>
</feature>
<dbReference type="Proteomes" id="UP000737171">
    <property type="component" value="Unassembled WGS sequence"/>
</dbReference>
<sequence length="125" mass="12869">MNTALGIARTSSAAIWIYQGLVPKILGPHADEVAMMNAAGIPASLQAIATSTAGLLEILLGLCILALPRQAWPHLLSMLALAGLLAFVVVFAPAYLVAAFNPVAGNIGLGALSAIAWLATRQQRA</sequence>
<keyword evidence="1" id="KW-0472">Membrane</keyword>
<accession>A0ABX2EFI2</accession>
<comment type="caution">
    <text evidence="2">The sequence shown here is derived from an EMBL/GenBank/DDBJ whole genome shotgun (WGS) entry which is preliminary data.</text>
</comment>
<gene>
    <name evidence="2" type="ORF">HLB44_10180</name>
</gene>
<proteinExistence type="predicted"/>
<keyword evidence="3" id="KW-1185">Reference proteome</keyword>
<evidence type="ECO:0000256" key="1">
    <source>
        <dbReference type="SAM" id="Phobius"/>
    </source>
</evidence>
<dbReference type="InterPro" id="IPR025695">
    <property type="entry name" value="DoxX-like"/>
</dbReference>
<dbReference type="Pfam" id="PF13781">
    <property type="entry name" value="DoxX_3"/>
    <property type="match status" value="1"/>
</dbReference>
<feature type="transmembrane region" description="Helical" evidence="1">
    <location>
        <begin position="79"/>
        <end position="97"/>
    </location>
</feature>
<dbReference type="RefSeq" id="WP_173122469.1">
    <property type="nucleotide sequence ID" value="NZ_JABRWJ010000003.1"/>
</dbReference>